<feature type="chain" id="PRO_5031377399" description="Ig-like domain-containing protein" evidence="2">
    <location>
        <begin position="19"/>
        <end position="478"/>
    </location>
</feature>
<feature type="region of interest" description="Disordered" evidence="1">
    <location>
        <begin position="18"/>
        <end position="47"/>
    </location>
</feature>
<evidence type="ECO:0000313" key="3">
    <source>
        <dbReference type="EMBL" id="QRC98935.1"/>
    </source>
</evidence>
<dbReference type="Proteomes" id="UP000663193">
    <property type="component" value="Chromosome 9"/>
</dbReference>
<dbReference type="VEuPathDB" id="FungiDB:JI435_062910"/>
<evidence type="ECO:0000256" key="2">
    <source>
        <dbReference type="SAM" id="SignalP"/>
    </source>
</evidence>
<reference evidence="4" key="1">
    <citation type="journal article" date="2021" name="BMC Genomics">
        <title>Chromosome-level genome assembly and manually-curated proteome of model necrotroph Parastagonospora nodorum Sn15 reveals a genome-wide trove of candidate effector homologs, and redundancy of virulence-related functions within an accessory chromosome.</title>
        <authorList>
            <person name="Bertazzoni S."/>
            <person name="Jones D.A.B."/>
            <person name="Phan H.T."/>
            <person name="Tan K.-C."/>
            <person name="Hane J.K."/>
        </authorList>
    </citation>
    <scope>NUCLEOTIDE SEQUENCE [LARGE SCALE GENOMIC DNA]</scope>
    <source>
        <strain evidence="4">SN15 / ATCC MYA-4574 / FGSC 10173)</strain>
    </source>
</reference>
<dbReference type="EMBL" id="CP069031">
    <property type="protein sequence ID" value="QRC98935.1"/>
    <property type="molecule type" value="Genomic_DNA"/>
</dbReference>
<keyword evidence="2" id="KW-0732">Signal</keyword>
<dbReference type="AlphaFoldDB" id="A0A7U2F569"/>
<evidence type="ECO:0000256" key="1">
    <source>
        <dbReference type="SAM" id="MobiDB-lite"/>
    </source>
</evidence>
<keyword evidence="4" id="KW-1185">Reference proteome</keyword>
<evidence type="ECO:0008006" key="5">
    <source>
        <dbReference type="Google" id="ProtNLM"/>
    </source>
</evidence>
<dbReference type="OrthoDB" id="3790635at2759"/>
<protein>
    <recommendedName>
        <fullName evidence="5">Ig-like domain-containing protein</fullName>
    </recommendedName>
</protein>
<feature type="signal peptide" evidence="2">
    <location>
        <begin position="1"/>
        <end position="18"/>
    </location>
</feature>
<name>A0A7U2F569_PHANO</name>
<evidence type="ECO:0000313" key="4">
    <source>
        <dbReference type="Proteomes" id="UP000663193"/>
    </source>
</evidence>
<accession>A0A7U2F569</accession>
<gene>
    <name evidence="3" type="ORF">JI435_062910</name>
</gene>
<proteinExistence type="predicted"/>
<sequence>MHLNFLFVAAALVQSSLQAPPPPNQKPDACAKAISSGPPKPPRGTARTDVAKADCSSFLSQIVVPCAVTLTTVLTSTKTAKGSTRTSTQSTTVTATAVVTKVATVDRSVVSTNQQTQLTTLIVPQNSTAFATEIATTTSTVFETVLLTNTYSTAVVTSTVGTPSLQRRDTSISVLPDRPHHTTLPSNATLNARQNNGKCNPSIFTPDNVPDYASPCRDLKSYSIACQKLGVTGKTMTLPASISYTTRTTTTTTTPTIVVNITKTFQATTTKAVTSPVTRLHTAVENTTTTQTITTTSTSTLTSTVTSYITSNTTRTSTLTTSIIATSTALITPTPTPSPSSCTSDFRLSVTGTPATIGTYIRTFGASEKLGFTPNATLSSTFSLDSASRLFEPSTSLYANTDSDGLYYVYAEAAGTVESAGYLYITCEVSGEGDLECKATNGGDGFYWCPVIGPPDALVFGSEEGRVQAAGWDCVGLG</sequence>
<organism evidence="3 4">
    <name type="scientific">Phaeosphaeria nodorum (strain SN15 / ATCC MYA-4574 / FGSC 10173)</name>
    <name type="common">Glume blotch fungus</name>
    <name type="synonym">Parastagonospora nodorum</name>
    <dbReference type="NCBI Taxonomy" id="321614"/>
    <lineage>
        <taxon>Eukaryota</taxon>
        <taxon>Fungi</taxon>
        <taxon>Dikarya</taxon>
        <taxon>Ascomycota</taxon>
        <taxon>Pezizomycotina</taxon>
        <taxon>Dothideomycetes</taxon>
        <taxon>Pleosporomycetidae</taxon>
        <taxon>Pleosporales</taxon>
        <taxon>Pleosporineae</taxon>
        <taxon>Phaeosphaeriaceae</taxon>
        <taxon>Parastagonospora</taxon>
    </lineage>
</organism>